<dbReference type="PROSITE" id="PS50158">
    <property type="entry name" value="ZF_CCHC"/>
    <property type="match status" value="1"/>
</dbReference>
<evidence type="ECO:0000259" key="7">
    <source>
        <dbReference type="PROSITE" id="PS50158"/>
    </source>
</evidence>
<dbReference type="InterPro" id="IPR057670">
    <property type="entry name" value="SH3_retrovirus"/>
</dbReference>
<dbReference type="InterPro" id="IPR025724">
    <property type="entry name" value="GAG-pre-integrase_dom"/>
</dbReference>
<evidence type="ECO:0000256" key="3">
    <source>
        <dbReference type="ARBA" id="ARBA00022750"/>
    </source>
</evidence>
<dbReference type="Pfam" id="PF25597">
    <property type="entry name" value="SH3_retrovirus"/>
    <property type="match status" value="1"/>
</dbReference>
<dbReference type="InterPro" id="IPR043502">
    <property type="entry name" value="DNA/RNA_pol_sf"/>
</dbReference>
<reference evidence="9" key="1">
    <citation type="journal article" date="2017" name="Nature">
        <title>The sunflower genome provides insights into oil metabolism, flowering and Asterid evolution.</title>
        <authorList>
            <person name="Badouin H."/>
            <person name="Gouzy J."/>
            <person name="Grassa C.J."/>
            <person name="Murat F."/>
            <person name="Staton S.E."/>
            <person name="Cottret L."/>
            <person name="Lelandais-Briere C."/>
            <person name="Owens G.L."/>
            <person name="Carrere S."/>
            <person name="Mayjonade B."/>
            <person name="Legrand L."/>
            <person name="Gill N."/>
            <person name="Kane N.C."/>
            <person name="Bowers J.E."/>
            <person name="Hubner S."/>
            <person name="Bellec A."/>
            <person name="Berard A."/>
            <person name="Berges H."/>
            <person name="Blanchet N."/>
            <person name="Boniface M.C."/>
            <person name="Brunel D."/>
            <person name="Catrice O."/>
            <person name="Chaidir N."/>
            <person name="Claudel C."/>
            <person name="Donnadieu C."/>
            <person name="Faraut T."/>
            <person name="Fievet G."/>
            <person name="Helmstetter N."/>
            <person name="King M."/>
            <person name="Knapp S.J."/>
            <person name="Lai Z."/>
            <person name="Le Paslier M.C."/>
            <person name="Lippi Y."/>
            <person name="Lorenzon L."/>
            <person name="Mandel J.R."/>
            <person name="Marage G."/>
            <person name="Marchand G."/>
            <person name="Marquand E."/>
            <person name="Bret-Mestries E."/>
            <person name="Morien E."/>
            <person name="Nambeesan S."/>
            <person name="Nguyen T."/>
            <person name="Pegot-Espagnet P."/>
            <person name="Pouilly N."/>
            <person name="Raftis F."/>
            <person name="Sallet E."/>
            <person name="Schiex T."/>
            <person name="Thomas J."/>
            <person name="Vandecasteele C."/>
            <person name="Vares D."/>
            <person name="Vear F."/>
            <person name="Vautrin S."/>
            <person name="Crespi M."/>
            <person name="Mangin B."/>
            <person name="Burke J.M."/>
            <person name="Salse J."/>
            <person name="Munos S."/>
            <person name="Vincourt P."/>
            <person name="Rieseberg L.H."/>
            <person name="Langlade N.B."/>
        </authorList>
    </citation>
    <scope>NUCLEOTIDE SEQUENCE</scope>
    <source>
        <tissue evidence="9">Leaves</tissue>
    </source>
</reference>
<dbReference type="InterPro" id="IPR039537">
    <property type="entry name" value="Retrotran_Ty1/copia-like"/>
</dbReference>
<dbReference type="InterPro" id="IPR001878">
    <property type="entry name" value="Znf_CCHC"/>
</dbReference>
<keyword evidence="9" id="KW-0808">Transferase</keyword>
<accession>A0A9K3MX71</accession>
<dbReference type="SUPFAM" id="SSF53098">
    <property type="entry name" value="Ribonuclease H-like"/>
    <property type="match status" value="1"/>
</dbReference>
<keyword evidence="2" id="KW-0479">Metal-binding</keyword>
<feature type="compositionally biased region" description="Low complexity" evidence="6">
    <location>
        <begin position="187"/>
        <end position="197"/>
    </location>
</feature>
<dbReference type="InterPro" id="IPR054722">
    <property type="entry name" value="PolX-like_BBD"/>
</dbReference>
<evidence type="ECO:0000256" key="4">
    <source>
        <dbReference type="ARBA" id="ARBA00022801"/>
    </source>
</evidence>
<dbReference type="InterPro" id="IPR001584">
    <property type="entry name" value="Integrase_cat-core"/>
</dbReference>
<organism evidence="9 10">
    <name type="scientific">Helianthus annuus</name>
    <name type="common">Common sunflower</name>
    <dbReference type="NCBI Taxonomy" id="4232"/>
    <lineage>
        <taxon>Eukaryota</taxon>
        <taxon>Viridiplantae</taxon>
        <taxon>Streptophyta</taxon>
        <taxon>Embryophyta</taxon>
        <taxon>Tracheophyta</taxon>
        <taxon>Spermatophyta</taxon>
        <taxon>Magnoliopsida</taxon>
        <taxon>eudicotyledons</taxon>
        <taxon>Gunneridae</taxon>
        <taxon>Pentapetalae</taxon>
        <taxon>asterids</taxon>
        <taxon>campanulids</taxon>
        <taxon>Asterales</taxon>
        <taxon>Asteraceae</taxon>
        <taxon>Asteroideae</taxon>
        <taxon>Heliantheae alliance</taxon>
        <taxon>Heliantheae</taxon>
        <taxon>Helianthus</taxon>
    </lineage>
</organism>
<dbReference type="SUPFAM" id="SSF57756">
    <property type="entry name" value="Retrovirus zinc finger-like domains"/>
    <property type="match status" value="1"/>
</dbReference>
<feature type="compositionally biased region" description="Acidic residues" evidence="6">
    <location>
        <begin position="725"/>
        <end position="753"/>
    </location>
</feature>
<dbReference type="Pfam" id="PF14223">
    <property type="entry name" value="Retrotran_gag_2"/>
    <property type="match status" value="1"/>
</dbReference>
<dbReference type="GO" id="GO:0003676">
    <property type="term" value="F:nucleic acid binding"/>
    <property type="evidence" value="ECO:0007669"/>
    <property type="project" value="InterPro"/>
</dbReference>
<feature type="domain" description="Integrase catalytic" evidence="8">
    <location>
        <begin position="452"/>
        <end position="622"/>
    </location>
</feature>
<gene>
    <name evidence="9" type="ORF">HanXRQr2_Chr12g0555111</name>
</gene>
<dbReference type="Pfam" id="PF00098">
    <property type="entry name" value="zf-CCHC"/>
    <property type="match status" value="1"/>
</dbReference>
<reference evidence="9" key="2">
    <citation type="submission" date="2020-06" db="EMBL/GenBank/DDBJ databases">
        <title>Helianthus annuus Genome sequencing and assembly Release 2.</title>
        <authorList>
            <person name="Gouzy J."/>
            <person name="Langlade N."/>
            <person name="Munos S."/>
        </authorList>
    </citation>
    <scope>NUCLEOTIDE SEQUENCE</scope>
    <source>
        <tissue evidence="9">Leaves</tissue>
    </source>
</reference>
<dbReference type="Pfam" id="PF07727">
    <property type="entry name" value="RVT_2"/>
    <property type="match status" value="1"/>
</dbReference>
<evidence type="ECO:0000256" key="1">
    <source>
        <dbReference type="ARBA" id="ARBA00022670"/>
    </source>
</evidence>
<feature type="region of interest" description="Disordered" evidence="6">
    <location>
        <begin position="187"/>
        <end position="227"/>
    </location>
</feature>
<keyword evidence="9" id="KW-0548">Nucleotidyltransferase</keyword>
<dbReference type="Proteomes" id="UP000215914">
    <property type="component" value="Unassembled WGS sequence"/>
</dbReference>
<keyword evidence="9" id="KW-0695">RNA-directed DNA polymerase</keyword>
<feature type="compositionally biased region" description="Basic residues" evidence="6">
    <location>
        <begin position="200"/>
        <end position="225"/>
    </location>
</feature>
<keyword evidence="5" id="KW-0863">Zinc-finger</keyword>
<evidence type="ECO:0000313" key="10">
    <source>
        <dbReference type="Proteomes" id="UP000215914"/>
    </source>
</evidence>
<dbReference type="InterPro" id="IPR012337">
    <property type="entry name" value="RNaseH-like_sf"/>
</dbReference>
<feature type="region of interest" description="Disordered" evidence="6">
    <location>
        <begin position="705"/>
        <end position="764"/>
    </location>
</feature>
<dbReference type="EMBL" id="MNCJ02000327">
    <property type="protein sequence ID" value="KAF5779077.1"/>
    <property type="molecule type" value="Genomic_DNA"/>
</dbReference>
<dbReference type="PROSITE" id="PS50994">
    <property type="entry name" value="INTEGRASE"/>
    <property type="match status" value="1"/>
</dbReference>
<dbReference type="PANTHER" id="PTHR42648">
    <property type="entry name" value="TRANSPOSASE, PUTATIVE-RELATED"/>
    <property type="match status" value="1"/>
</dbReference>
<dbReference type="Gene3D" id="3.30.420.10">
    <property type="entry name" value="Ribonuclease H-like superfamily/Ribonuclease H"/>
    <property type="match status" value="1"/>
</dbReference>
<evidence type="ECO:0000256" key="6">
    <source>
        <dbReference type="SAM" id="MobiDB-lite"/>
    </source>
</evidence>
<keyword evidence="3" id="KW-0064">Aspartyl protease</keyword>
<dbReference type="GO" id="GO:0003964">
    <property type="term" value="F:RNA-directed DNA polymerase activity"/>
    <property type="evidence" value="ECO:0007669"/>
    <property type="project" value="UniProtKB-KW"/>
</dbReference>
<dbReference type="GO" id="GO:0008270">
    <property type="term" value="F:zinc ion binding"/>
    <property type="evidence" value="ECO:0007669"/>
    <property type="project" value="UniProtKB-KW"/>
</dbReference>
<dbReference type="GO" id="GO:0004190">
    <property type="term" value="F:aspartic-type endopeptidase activity"/>
    <property type="evidence" value="ECO:0007669"/>
    <property type="project" value="UniProtKB-KW"/>
</dbReference>
<comment type="caution">
    <text evidence="9">The sequence shown here is derived from an EMBL/GenBank/DDBJ whole genome shotgun (WGS) entry which is preliminary data.</text>
</comment>
<evidence type="ECO:0000259" key="8">
    <source>
        <dbReference type="PROSITE" id="PS50994"/>
    </source>
</evidence>
<keyword evidence="5" id="KW-0862">Zinc</keyword>
<keyword evidence="10" id="KW-1185">Reference proteome</keyword>
<evidence type="ECO:0000256" key="2">
    <source>
        <dbReference type="ARBA" id="ARBA00022723"/>
    </source>
</evidence>
<keyword evidence="4" id="KW-0378">Hydrolase</keyword>
<dbReference type="CDD" id="cd09272">
    <property type="entry name" value="RNase_HI_RT_Ty1"/>
    <property type="match status" value="1"/>
</dbReference>
<dbReference type="GO" id="GO:0006508">
    <property type="term" value="P:proteolysis"/>
    <property type="evidence" value="ECO:0007669"/>
    <property type="project" value="UniProtKB-KW"/>
</dbReference>
<dbReference type="Pfam" id="PF22936">
    <property type="entry name" value="Pol_BBD"/>
    <property type="match status" value="1"/>
</dbReference>
<feature type="compositionally biased region" description="Polar residues" evidence="6">
    <location>
        <begin position="705"/>
        <end position="714"/>
    </location>
</feature>
<protein>
    <submittedName>
        <fullName evidence="9">RNA-directed DNA polymerase</fullName>
        <ecNumber evidence="9">2.7.7.49</ecNumber>
    </submittedName>
</protein>
<dbReference type="SUPFAM" id="SSF56672">
    <property type="entry name" value="DNA/RNA polymerases"/>
    <property type="match status" value="1"/>
</dbReference>
<evidence type="ECO:0000256" key="5">
    <source>
        <dbReference type="PROSITE-ProRule" id="PRU00047"/>
    </source>
</evidence>
<dbReference type="GO" id="GO:0015074">
    <property type="term" value="P:DNA integration"/>
    <property type="evidence" value="ECO:0007669"/>
    <property type="project" value="InterPro"/>
</dbReference>
<dbReference type="InterPro" id="IPR036397">
    <property type="entry name" value="RNaseH_sf"/>
</dbReference>
<dbReference type="Gramene" id="mRNA:HanXRQr2_Chr12g0555111">
    <property type="protein sequence ID" value="CDS:HanXRQr2_Chr12g0555111.1"/>
    <property type="gene ID" value="HanXRQr2_Chr12g0555111"/>
</dbReference>
<dbReference type="SMART" id="SM00343">
    <property type="entry name" value="ZnF_C2HC"/>
    <property type="match status" value="1"/>
</dbReference>
<sequence>MMSEDAKTRIEKFDDFAWWKMQVEDLLCQKDLLQVLTGDKPEKVKDDEWKDMDRKALVVIRFTLAKSVAFNIVKETTAKGLMTALSNMYEKPSASNKVFLIRQLVNTRMREGASITAHVNEFNTIISRLTSVDIKFDDEVQALLLLSSLPESWSGSAISSSSGTTKLTFEGIRDFILGEDIRRKSTGESSSSLLSTEGRGRKKERGSNRGRSKSRGKRGNSKPRKERQDIKCWNCNENGHFRSQCTKSSIDQKEIASDLDDALICCVEDTVESWIIDSGASFHAISSSRKMKNLRLGNFGQVRLANDKMLDITGIGDIDLKTSLGTVWTLKNVRVIPELKRMLISIGQLDDQGYDVHFGGGQWRVVKGNMVIAKGKKQGTLYMVEVPAGNANTVAKGPSPSSVWHQRLGHMGEKGMKMLVARGKLPELKKVKSEFCEPCVFGKKKKVSFAKTGKAPKAQKLELVHTDVYGPTPVASVGGAHYYVTFIDDSTRKVWVKFLKHKSDVFNTFKKWKIVVENETNLKVKALKSDNGGEYVSQEFVDYCAEHGIRMINTVPSTPQQNGVAERMNRTLNERAKSMRINARLPKMFSADAVNTVAYLINPGLSVPLGYKVPQEEWKGEAVKYNHLRIFGCSAYDLDQERDKLDAKAKKYTFIGYESDKMGYRLWDLESKKVVRSKHATFNEAELYKDSLGSNSKVQKQQVEFETGTGNQKARSVPEPIPEPENVDTEFEVGGNNEEETSDSGSSDSEEEPPPQQPDQNDHWVRRSTRATKQPQRYDPLVNYILLTENSEPDSYSEAVKVKDSRQWENAMNDEVSSLDKNKTWVLVKLPPEKRALQNKWVFRIKEEHDGSKRYKARLVVKGFQQKKGVDYDEILSPVVKMTTIRLVLSIVAAENLHLEQLDVKTAFLHGDLDEDIYMAQPEGFQAKGKENLVCKLKKSLYGLKQAPRQWYLKFDNFMGRNGFKRCEMDHCCYLKKFEKSYVILLLYVDDMLIAGSDMKEITKLKKQMSEEFEMKDLGPAKQILGMSIIRDRKNGSLKLSQEKYIGKVLEKFSLKDAKIRSTPLGNHFKLSKDKSPKTDEDKEKMAKVPYASAVGSLMYAMVCTRPDIAHAVGVVSHFMSNPGREHWEAVKWLLRYLKGTSKTTLCFKGKDVVLRGYADADLGGCKQSYKSTTGYIFSMGCTAVSWMSRLQKSVALSTTEAEYMAIAEASKELIWLKNFLEELGKKQLNCYLFCDSQSAIHLAKNPVFHGRTKHIQLRYHFIRGLIRDGTLQLVKIDGKINPADMYTKVVPLDKLKLWPSRIIEKAAATSGIRDYERKGRYW</sequence>
<name>A0A9K3MX71_HELAN</name>
<keyword evidence="1" id="KW-0645">Protease</keyword>
<proteinExistence type="predicted"/>
<dbReference type="InterPro" id="IPR013103">
    <property type="entry name" value="RVT_2"/>
</dbReference>
<dbReference type="EC" id="2.7.7.49" evidence="9"/>
<dbReference type="PANTHER" id="PTHR42648:SF28">
    <property type="entry name" value="TRANSPOSON-ENCODED PROTEIN WITH RIBONUCLEASE H-LIKE AND RETROVIRUS ZINC FINGER-LIKE DOMAINS"/>
    <property type="match status" value="1"/>
</dbReference>
<evidence type="ECO:0000313" key="9">
    <source>
        <dbReference type="EMBL" id="KAF5779077.1"/>
    </source>
</evidence>
<dbReference type="Pfam" id="PF13976">
    <property type="entry name" value="gag_pre-integrs"/>
    <property type="match status" value="1"/>
</dbReference>
<dbReference type="InterPro" id="IPR036875">
    <property type="entry name" value="Znf_CCHC_sf"/>
</dbReference>
<feature type="domain" description="CCHC-type" evidence="7">
    <location>
        <begin position="231"/>
        <end position="247"/>
    </location>
</feature>
<dbReference type="Pfam" id="PF00665">
    <property type="entry name" value="rve"/>
    <property type="match status" value="1"/>
</dbReference>